<reference evidence="2 3" key="1">
    <citation type="submission" date="2015-06" db="EMBL/GenBank/DDBJ databases">
        <title>Comparative genome analysis of nirS-carrying Bradyrhizobium sp. strains.</title>
        <authorList>
            <person name="Ishii S."/>
            <person name="Jang J."/>
            <person name="Nishizawa T."/>
            <person name="Senoo K."/>
        </authorList>
    </citation>
    <scope>NUCLEOTIDE SEQUENCE [LARGE SCALE GENOMIC DNA]</scope>
    <source>
        <strain evidence="2 3">TSA1</strain>
    </source>
</reference>
<sequence>MDHCRLCEGSHAPGNHNSRRHAAAVGRRRPEMVPSADHGRFLRLFYVVIEGYRELRLKDEAIDALLGANNYEARLRRFRNAVFHYQEDPFDKRLIEFLDAEDSEHWGKALYEAFEKFFEKVLPIRQIVERLRSPEADKA</sequence>
<accession>A0A2M6UNX4</accession>
<dbReference type="Proteomes" id="UP000228930">
    <property type="component" value="Unassembled WGS sequence"/>
</dbReference>
<evidence type="ECO:0008006" key="4">
    <source>
        <dbReference type="Google" id="ProtNLM"/>
    </source>
</evidence>
<organism evidence="2 3">
    <name type="scientific">Bradyrhizobium nitroreducens</name>
    <dbReference type="NCBI Taxonomy" id="709803"/>
    <lineage>
        <taxon>Bacteria</taxon>
        <taxon>Pseudomonadati</taxon>
        <taxon>Pseudomonadota</taxon>
        <taxon>Alphaproteobacteria</taxon>
        <taxon>Hyphomicrobiales</taxon>
        <taxon>Nitrobacteraceae</taxon>
        <taxon>Bradyrhizobium</taxon>
    </lineage>
</organism>
<evidence type="ECO:0000313" key="2">
    <source>
        <dbReference type="EMBL" id="PIT06320.1"/>
    </source>
</evidence>
<comment type="caution">
    <text evidence="2">The sequence shown here is derived from an EMBL/GenBank/DDBJ whole genome shotgun (WGS) entry which is preliminary data.</text>
</comment>
<dbReference type="EMBL" id="LFJC01000003">
    <property type="protein sequence ID" value="PIT06320.1"/>
    <property type="molecule type" value="Genomic_DNA"/>
</dbReference>
<evidence type="ECO:0000256" key="1">
    <source>
        <dbReference type="SAM" id="MobiDB-lite"/>
    </source>
</evidence>
<feature type="region of interest" description="Disordered" evidence="1">
    <location>
        <begin position="1"/>
        <end position="28"/>
    </location>
</feature>
<evidence type="ECO:0000313" key="3">
    <source>
        <dbReference type="Proteomes" id="UP000228930"/>
    </source>
</evidence>
<proteinExistence type="predicted"/>
<gene>
    <name evidence="2" type="ORF">TSA1_26560</name>
</gene>
<dbReference type="AlphaFoldDB" id="A0A2M6UNX4"/>
<protein>
    <recommendedName>
        <fullName evidence="4">HEPN domain-containing protein</fullName>
    </recommendedName>
</protein>
<keyword evidence="3" id="KW-1185">Reference proteome</keyword>
<name>A0A2M6UNX4_9BRAD</name>